<dbReference type="Proteomes" id="UP000766486">
    <property type="component" value="Unassembled WGS sequence"/>
</dbReference>
<protein>
    <submittedName>
        <fullName evidence="1">Uncharacterized protein</fullName>
    </submittedName>
</protein>
<gene>
    <name evidence="1" type="ORF">CLO192961_LOCUS176483</name>
</gene>
<evidence type="ECO:0000313" key="1">
    <source>
        <dbReference type="EMBL" id="VUC25876.1"/>
    </source>
</evidence>
<keyword evidence="2" id="KW-1185">Reference proteome</keyword>
<name>A0ABY6U4I3_BIOOC</name>
<sequence length="118" mass="13825">MSQTGALTKFEVLFNTKNCSADDWQKFWTDFKSSFGWQGTTVTWRASEDTENVQQTCLAEEKNCQYLWYLLKNHGFKRQTPSTGHVCYESPDKIPTIDMSLRQKYYNDSRLAEANLKF</sequence>
<accession>A0ABY6U4I3</accession>
<comment type="caution">
    <text evidence="1">The sequence shown here is derived from an EMBL/GenBank/DDBJ whole genome shotgun (WGS) entry which is preliminary data.</text>
</comment>
<dbReference type="EMBL" id="CABFNS010000741">
    <property type="protein sequence ID" value="VUC25876.1"/>
    <property type="molecule type" value="Genomic_DNA"/>
</dbReference>
<proteinExistence type="predicted"/>
<reference evidence="1 2" key="1">
    <citation type="submission" date="2019-06" db="EMBL/GenBank/DDBJ databases">
        <authorList>
            <person name="Broberg M."/>
        </authorList>
    </citation>
    <scope>NUCLEOTIDE SEQUENCE [LARGE SCALE GENOMIC DNA]</scope>
</reference>
<evidence type="ECO:0000313" key="2">
    <source>
        <dbReference type="Proteomes" id="UP000766486"/>
    </source>
</evidence>
<organism evidence="1 2">
    <name type="scientific">Bionectria ochroleuca</name>
    <name type="common">Gliocladium roseum</name>
    <dbReference type="NCBI Taxonomy" id="29856"/>
    <lineage>
        <taxon>Eukaryota</taxon>
        <taxon>Fungi</taxon>
        <taxon>Dikarya</taxon>
        <taxon>Ascomycota</taxon>
        <taxon>Pezizomycotina</taxon>
        <taxon>Sordariomycetes</taxon>
        <taxon>Hypocreomycetidae</taxon>
        <taxon>Hypocreales</taxon>
        <taxon>Bionectriaceae</taxon>
        <taxon>Clonostachys</taxon>
    </lineage>
</organism>